<feature type="signal peptide" evidence="1">
    <location>
        <begin position="1"/>
        <end position="25"/>
    </location>
</feature>
<dbReference type="Proteomes" id="UP000270661">
    <property type="component" value="Unassembled WGS sequence"/>
</dbReference>
<feature type="chain" id="PRO_5018304085" description="Lipoprotein" evidence="1">
    <location>
        <begin position="26"/>
        <end position="116"/>
    </location>
</feature>
<protein>
    <recommendedName>
        <fullName evidence="4">Lipoprotein</fullName>
    </recommendedName>
</protein>
<name>A0A3M3E1L4_9PSED</name>
<dbReference type="STRING" id="47879.AXG94_00070"/>
<gene>
    <name evidence="2" type="ORF">ALQ77_01766</name>
</gene>
<sequence>MKLMRFLFVPVMALASLLLAGCASAPNDPTLTLQTQKTPAEYAECVIPKLQDSQLNPLVSQTQRSYRIVVPSKISADNVLEAYKAGNGGKVFIYERHLLASNLLPSSFERAAEDCI</sequence>
<evidence type="ECO:0008006" key="4">
    <source>
        <dbReference type="Google" id="ProtNLM"/>
    </source>
</evidence>
<proteinExistence type="predicted"/>
<accession>A0A3M3E1L4</accession>
<keyword evidence="1" id="KW-0732">Signal</keyword>
<comment type="caution">
    <text evidence="2">The sequence shown here is derived from an EMBL/GenBank/DDBJ whole genome shotgun (WGS) entry which is preliminary data.</text>
</comment>
<dbReference type="PROSITE" id="PS51257">
    <property type="entry name" value="PROKAR_LIPOPROTEIN"/>
    <property type="match status" value="1"/>
</dbReference>
<keyword evidence="3" id="KW-1185">Reference proteome</keyword>
<evidence type="ECO:0000256" key="1">
    <source>
        <dbReference type="SAM" id="SignalP"/>
    </source>
</evidence>
<organism evidence="2 3">
    <name type="scientific">Pseudomonas corrugata</name>
    <dbReference type="NCBI Taxonomy" id="47879"/>
    <lineage>
        <taxon>Bacteria</taxon>
        <taxon>Pseudomonadati</taxon>
        <taxon>Pseudomonadota</taxon>
        <taxon>Gammaproteobacteria</taxon>
        <taxon>Pseudomonadales</taxon>
        <taxon>Pseudomonadaceae</taxon>
        <taxon>Pseudomonas</taxon>
    </lineage>
</organism>
<reference evidence="2 3" key="1">
    <citation type="submission" date="2018-08" db="EMBL/GenBank/DDBJ databases">
        <title>Recombination of ecologically and evolutionarily significant loci maintains genetic cohesion in the Pseudomonas syringae species complex.</title>
        <authorList>
            <person name="Dillon M."/>
            <person name="Thakur S."/>
            <person name="Almeida R.N.D."/>
            <person name="Weir B.S."/>
            <person name="Guttman D.S."/>
        </authorList>
    </citation>
    <scope>NUCLEOTIDE SEQUENCE [LARGE SCALE GENOMIC DNA]</scope>
    <source>
        <strain evidence="2 3">NCPPB2445</strain>
    </source>
</reference>
<evidence type="ECO:0000313" key="2">
    <source>
        <dbReference type="EMBL" id="RMM43371.1"/>
    </source>
</evidence>
<dbReference type="EMBL" id="RBOJ01000102">
    <property type="protein sequence ID" value="RMM43371.1"/>
    <property type="molecule type" value="Genomic_DNA"/>
</dbReference>
<dbReference type="AlphaFoldDB" id="A0A3M3E1L4"/>
<evidence type="ECO:0000313" key="3">
    <source>
        <dbReference type="Proteomes" id="UP000270661"/>
    </source>
</evidence>